<dbReference type="AlphaFoldDB" id="A0A2T7F4M6"/>
<evidence type="ECO:0000313" key="2">
    <source>
        <dbReference type="EMBL" id="PUZ75035.1"/>
    </source>
</evidence>
<name>A0A2T7F4M6_9POAL</name>
<keyword evidence="3" id="KW-1185">Reference proteome</keyword>
<feature type="region of interest" description="Disordered" evidence="1">
    <location>
        <begin position="111"/>
        <end position="173"/>
    </location>
</feature>
<feature type="compositionally biased region" description="Gly residues" evidence="1">
    <location>
        <begin position="143"/>
        <end position="152"/>
    </location>
</feature>
<proteinExistence type="predicted"/>
<evidence type="ECO:0000313" key="3">
    <source>
        <dbReference type="Proteomes" id="UP000244336"/>
    </source>
</evidence>
<evidence type="ECO:0000256" key="1">
    <source>
        <dbReference type="SAM" id="MobiDB-lite"/>
    </source>
</evidence>
<sequence length="173" mass="18071">MLMKTNRTPLVPTPMTVHLRAQTAAAGPCSSPRATSAAMSAGVPPIGPLEPTRLAHLELASWARPSAPITTFLALTSPCATDSSPWRYAMPRATVAAYTRTAASARRLPFLSTSSASEPPGAKSRSSWNSSPAAARKPREGSTCGGREGGIWGEEDKRGKFLPTLPAAKDGNS</sequence>
<gene>
    <name evidence="2" type="ORF">GQ55_1G115400</name>
</gene>
<protein>
    <submittedName>
        <fullName evidence="2">Uncharacterized protein</fullName>
    </submittedName>
</protein>
<dbReference type="EMBL" id="CM009749">
    <property type="protein sequence ID" value="PUZ75035.1"/>
    <property type="molecule type" value="Genomic_DNA"/>
</dbReference>
<reference evidence="2 3" key="1">
    <citation type="submission" date="2018-04" db="EMBL/GenBank/DDBJ databases">
        <title>WGS assembly of Panicum hallii var. hallii HAL2.</title>
        <authorList>
            <person name="Lovell J."/>
            <person name="Jenkins J."/>
            <person name="Lowry D."/>
            <person name="Mamidi S."/>
            <person name="Sreedasyam A."/>
            <person name="Weng X."/>
            <person name="Barry K."/>
            <person name="Bonette J."/>
            <person name="Campitelli B."/>
            <person name="Daum C."/>
            <person name="Gordon S."/>
            <person name="Gould B."/>
            <person name="Lipzen A."/>
            <person name="MacQueen A."/>
            <person name="Palacio-Mejia J."/>
            <person name="Plott C."/>
            <person name="Shakirov E."/>
            <person name="Shu S."/>
            <person name="Yoshinaga Y."/>
            <person name="Zane M."/>
            <person name="Rokhsar D."/>
            <person name="Grimwood J."/>
            <person name="Schmutz J."/>
            <person name="Juenger T."/>
        </authorList>
    </citation>
    <scope>NUCLEOTIDE SEQUENCE [LARGE SCALE GENOMIC DNA]</scope>
    <source>
        <strain evidence="3">cv. HAL2</strain>
    </source>
</reference>
<dbReference type="OrthoDB" id="692908at2759"/>
<dbReference type="Gramene" id="PUZ75035">
    <property type="protein sequence ID" value="PUZ75035"/>
    <property type="gene ID" value="GQ55_1G115400"/>
</dbReference>
<accession>A0A2T7F4M6</accession>
<dbReference type="Proteomes" id="UP000244336">
    <property type="component" value="Chromosome 1"/>
</dbReference>
<organism evidence="2 3">
    <name type="scientific">Panicum hallii var. hallii</name>
    <dbReference type="NCBI Taxonomy" id="1504633"/>
    <lineage>
        <taxon>Eukaryota</taxon>
        <taxon>Viridiplantae</taxon>
        <taxon>Streptophyta</taxon>
        <taxon>Embryophyta</taxon>
        <taxon>Tracheophyta</taxon>
        <taxon>Spermatophyta</taxon>
        <taxon>Magnoliopsida</taxon>
        <taxon>Liliopsida</taxon>
        <taxon>Poales</taxon>
        <taxon>Poaceae</taxon>
        <taxon>PACMAD clade</taxon>
        <taxon>Panicoideae</taxon>
        <taxon>Panicodae</taxon>
        <taxon>Paniceae</taxon>
        <taxon>Panicinae</taxon>
        <taxon>Panicum</taxon>
        <taxon>Panicum sect. Panicum</taxon>
    </lineage>
</organism>